<keyword evidence="3" id="KW-1185">Reference proteome</keyword>
<organism evidence="2 3">
    <name type="scientific">Patagioenas fasciata monilis</name>
    <dbReference type="NCBI Taxonomy" id="372326"/>
    <lineage>
        <taxon>Eukaryota</taxon>
        <taxon>Metazoa</taxon>
        <taxon>Chordata</taxon>
        <taxon>Craniata</taxon>
        <taxon>Vertebrata</taxon>
        <taxon>Euteleostomi</taxon>
        <taxon>Archelosauria</taxon>
        <taxon>Archosauria</taxon>
        <taxon>Dinosauria</taxon>
        <taxon>Saurischia</taxon>
        <taxon>Theropoda</taxon>
        <taxon>Coelurosauria</taxon>
        <taxon>Aves</taxon>
        <taxon>Neognathae</taxon>
        <taxon>Neoaves</taxon>
        <taxon>Columbimorphae</taxon>
        <taxon>Columbiformes</taxon>
        <taxon>Columbidae</taxon>
        <taxon>Patagioenas</taxon>
    </lineage>
</organism>
<dbReference type="STRING" id="372326.A0A1V4J7G2"/>
<name>A0A1V4J7G2_PATFA</name>
<dbReference type="AlphaFoldDB" id="A0A1V4J7G2"/>
<dbReference type="GO" id="GO:0005737">
    <property type="term" value="C:cytoplasm"/>
    <property type="evidence" value="ECO:0007669"/>
    <property type="project" value="TreeGrafter"/>
</dbReference>
<sequence>MNRLQAASDAVKREHQAIWLRQDHNETVVVKEKMVRGTAQIIAAQEEMLCKEQELEEVQKKLAIIQQQQYKFLPTELWDKEQN</sequence>
<dbReference type="GO" id="GO:0005886">
    <property type="term" value="C:plasma membrane"/>
    <property type="evidence" value="ECO:0007669"/>
    <property type="project" value="TreeGrafter"/>
</dbReference>
<dbReference type="OrthoDB" id="10262320at2759"/>
<reference evidence="2 3" key="1">
    <citation type="submission" date="2016-02" db="EMBL/GenBank/DDBJ databases">
        <title>Band-tailed pigeon sequencing and assembly.</title>
        <authorList>
            <person name="Soares A.E."/>
            <person name="Novak B.J."/>
            <person name="Rice E.S."/>
            <person name="O'Connell B."/>
            <person name="Chang D."/>
            <person name="Weber S."/>
            <person name="Shapiro B."/>
        </authorList>
    </citation>
    <scope>NUCLEOTIDE SEQUENCE [LARGE SCALE GENOMIC DNA]</scope>
    <source>
        <strain evidence="2">BTP2013</strain>
        <tissue evidence="2">Blood</tissue>
    </source>
</reference>
<dbReference type="GO" id="GO:0005178">
    <property type="term" value="F:integrin binding"/>
    <property type="evidence" value="ECO:0007669"/>
    <property type="project" value="TreeGrafter"/>
</dbReference>
<keyword evidence="1" id="KW-0175">Coiled coil</keyword>
<dbReference type="GO" id="GO:0005925">
    <property type="term" value="C:focal adhesion"/>
    <property type="evidence" value="ECO:0007669"/>
    <property type="project" value="TreeGrafter"/>
</dbReference>
<feature type="coiled-coil region" evidence="1">
    <location>
        <begin position="41"/>
        <end position="68"/>
    </location>
</feature>
<accession>A0A1V4J7G2</accession>
<comment type="caution">
    <text evidence="2">The sequence shown here is derived from an EMBL/GenBank/DDBJ whole genome shotgun (WGS) entry which is preliminary data.</text>
</comment>
<protein>
    <submittedName>
        <fullName evidence="2">Uncharacterized protein</fullName>
    </submittedName>
</protein>
<dbReference type="GO" id="GO:0030036">
    <property type="term" value="P:actin cytoskeleton organization"/>
    <property type="evidence" value="ECO:0007669"/>
    <property type="project" value="TreeGrafter"/>
</dbReference>
<evidence type="ECO:0000313" key="2">
    <source>
        <dbReference type="EMBL" id="OPJ67965.1"/>
    </source>
</evidence>
<evidence type="ECO:0000256" key="1">
    <source>
        <dbReference type="SAM" id="Coils"/>
    </source>
</evidence>
<gene>
    <name evidence="2" type="ORF">AV530_018220</name>
</gene>
<evidence type="ECO:0000313" key="3">
    <source>
        <dbReference type="Proteomes" id="UP000190648"/>
    </source>
</evidence>
<dbReference type="Proteomes" id="UP000190648">
    <property type="component" value="Unassembled WGS sequence"/>
</dbReference>
<proteinExistence type="predicted"/>
<dbReference type="GO" id="GO:0098609">
    <property type="term" value="P:cell-cell adhesion"/>
    <property type="evidence" value="ECO:0007669"/>
    <property type="project" value="TreeGrafter"/>
</dbReference>
<dbReference type="PANTHER" id="PTHR19981">
    <property type="entry name" value="TALIN"/>
    <property type="match status" value="1"/>
</dbReference>
<dbReference type="EMBL" id="LSYS01008886">
    <property type="protein sequence ID" value="OPJ67965.1"/>
    <property type="molecule type" value="Genomic_DNA"/>
</dbReference>
<dbReference type="PANTHER" id="PTHR19981:SF7">
    <property type="entry name" value="TALIN-1"/>
    <property type="match status" value="1"/>
</dbReference>